<evidence type="ECO:0000256" key="3">
    <source>
        <dbReference type="ARBA" id="ARBA00022576"/>
    </source>
</evidence>
<dbReference type="AlphaFoldDB" id="A0A090IWI6"/>
<reference evidence="9 10" key="1">
    <citation type="submission" date="2014-07" db="EMBL/GenBank/DDBJ databases">
        <authorList>
            <person name="Wibberg Daniel"/>
        </authorList>
    </citation>
    <scope>NUCLEOTIDE SEQUENCE [LARGE SCALE GENOMIC DNA]</scope>
</reference>
<feature type="domain" description="HTH gntR-type" evidence="8">
    <location>
        <begin position="14"/>
        <end position="82"/>
    </location>
</feature>
<evidence type="ECO:0000313" key="10">
    <source>
        <dbReference type="Proteomes" id="UP000040576"/>
    </source>
</evidence>
<dbReference type="GO" id="GO:0003677">
    <property type="term" value="F:DNA binding"/>
    <property type="evidence" value="ECO:0007669"/>
    <property type="project" value="UniProtKB-KW"/>
</dbReference>
<dbReference type="RefSeq" id="WP_034768601.1">
    <property type="nucleotide sequence ID" value="NZ_CCRF01000035.1"/>
</dbReference>
<evidence type="ECO:0000256" key="5">
    <source>
        <dbReference type="ARBA" id="ARBA00023015"/>
    </source>
</evidence>
<dbReference type="InterPro" id="IPR015424">
    <property type="entry name" value="PyrdxlP-dep_Trfase"/>
</dbReference>
<keyword evidence="3" id="KW-0808">Transferase</keyword>
<keyword evidence="10" id="KW-1185">Reference proteome</keyword>
<dbReference type="PROSITE" id="PS50949">
    <property type="entry name" value="HTH_GNTR"/>
    <property type="match status" value="1"/>
</dbReference>
<organism evidence="9 10">
    <name type="scientific">Caldibacillus thermoamylovorans</name>
    <dbReference type="NCBI Taxonomy" id="35841"/>
    <lineage>
        <taxon>Bacteria</taxon>
        <taxon>Bacillati</taxon>
        <taxon>Bacillota</taxon>
        <taxon>Bacilli</taxon>
        <taxon>Bacillales</taxon>
        <taxon>Bacillaceae</taxon>
        <taxon>Caldibacillus</taxon>
    </lineage>
</organism>
<dbReference type="SUPFAM" id="SSF53383">
    <property type="entry name" value="PLP-dependent transferases"/>
    <property type="match status" value="1"/>
</dbReference>
<dbReference type="InterPro" id="IPR051446">
    <property type="entry name" value="HTH_trans_reg/aminotransferase"/>
</dbReference>
<evidence type="ECO:0000313" key="9">
    <source>
        <dbReference type="EMBL" id="CEE00798.1"/>
    </source>
</evidence>
<dbReference type="KEGG" id="bthv:CQJ30_05145"/>
<comment type="cofactor">
    <cofactor evidence="1">
        <name>pyridoxal 5'-phosphate</name>
        <dbReference type="ChEBI" id="CHEBI:597326"/>
    </cofactor>
</comment>
<keyword evidence="5" id="KW-0805">Transcription regulation</keyword>
<evidence type="ECO:0000256" key="1">
    <source>
        <dbReference type="ARBA" id="ARBA00001933"/>
    </source>
</evidence>
<proteinExistence type="inferred from homology"/>
<dbReference type="Pfam" id="PF00155">
    <property type="entry name" value="Aminotran_1_2"/>
    <property type="match status" value="1"/>
</dbReference>
<evidence type="ECO:0000256" key="7">
    <source>
        <dbReference type="ARBA" id="ARBA00023163"/>
    </source>
</evidence>
<dbReference type="EMBL" id="CCRF01000035">
    <property type="protein sequence ID" value="CEE00798.1"/>
    <property type="molecule type" value="Genomic_DNA"/>
</dbReference>
<dbReference type="PANTHER" id="PTHR46577">
    <property type="entry name" value="HTH-TYPE TRANSCRIPTIONAL REGULATORY PROTEIN GABR"/>
    <property type="match status" value="1"/>
</dbReference>
<evidence type="ECO:0000256" key="4">
    <source>
        <dbReference type="ARBA" id="ARBA00022898"/>
    </source>
</evidence>
<name>A0A090IWI6_9BACI</name>
<dbReference type="Proteomes" id="UP000040576">
    <property type="component" value="Unassembled WGS sequence"/>
</dbReference>
<dbReference type="InterPro" id="IPR000524">
    <property type="entry name" value="Tscrpt_reg_HTH_GntR"/>
</dbReference>
<keyword evidence="4" id="KW-0663">Pyridoxal phosphate</keyword>
<dbReference type="InterPro" id="IPR036388">
    <property type="entry name" value="WH-like_DNA-bd_sf"/>
</dbReference>
<keyword evidence="7" id="KW-0804">Transcription</keyword>
<dbReference type="PANTHER" id="PTHR46577:SF1">
    <property type="entry name" value="HTH-TYPE TRANSCRIPTIONAL REGULATORY PROTEIN GABR"/>
    <property type="match status" value="1"/>
</dbReference>
<gene>
    <name evidence="9" type="primary">ydeL</name>
    <name evidence="9" type="ORF">BT1A1_0951</name>
</gene>
<dbReference type="GO" id="GO:0030170">
    <property type="term" value="F:pyridoxal phosphate binding"/>
    <property type="evidence" value="ECO:0007669"/>
    <property type="project" value="InterPro"/>
</dbReference>
<sequence>MDMLSIHIERTSDTPIYEQLYIYIKKEIASGKITFGEKLPSKRKLAEFLKISQNTVETAYEQLVAEGYVESVPRKGYFVQAYEDLEYVQKEMTNTSREQQPIIQMKYHFHPGWVDTEHFPFEKWRKYAKQTMEKENRHLLLAGNQQGEYELRKEICQYLFQARGVHCSPEQIVIGAGLEILLQQLILLLNKRTVYGVEDPGYHVISHLLKKYEYHVLPLEVDEEGVNVGEIEEKNINVIYVTPSHHFPYGSILSVNRRTKLLNWAAARPNRFIIEDDYDSEFRYSGKSIPSLQSMDQNGKVIYLGTFSKSLMPSIRISYMVLPDSLLQKYKKELTFYQCSVSRIDQHILTEFMRNGDFEKHLNRMRKIYRRKLEKVLDLLKPYQELTVSGAHSGFHLVLEVNNGLKEKELVDRALQAGLKVYPVSAYSIIKREETLPKIVLGFAGIPEKELGTAIKLLLKSWKIF</sequence>
<dbReference type="Gene3D" id="1.10.10.10">
    <property type="entry name" value="Winged helix-like DNA-binding domain superfamily/Winged helix DNA-binding domain"/>
    <property type="match status" value="1"/>
</dbReference>
<dbReference type="SUPFAM" id="SSF46785">
    <property type="entry name" value="Winged helix' DNA-binding domain"/>
    <property type="match status" value="1"/>
</dbReference>
<dbReference type="InterPro" id="IPR004839">
    <property type="entry name" value="Aminotransferase_I/II_large"/>
</dbReference>
<evidence type="ECO:0000256" key="2">
    <source>
        <dbReference type="ARBA" id="ARBA00005384"/>
    </source>
</evidence>
<evidence type="ECO:0000256" key="6">
    <source>
        <dbReference type="ARBA" id="ARBA00023125"/>
    </source>
</evidence>
<dbReference type="CDD" id="cd00609">
    <property type="entry name" value="AAT_like"/>
    <property type="match status" value="1"/>
</dbReference>
<evidence type="ECO:0000259" key="8">
    <source>
        <dbReference type="PROSITE" id="PS50949"/>
    </source>
</evidence>
<comment type="similarity">
    <text evidence="2">In the C-terminal section; belongs to the class-I pyridoxal-phosphate-dependent aminotransferase family.</text>
</comment>
<dbReference type="GO" id="GO:0008483">
    <property type="term" value="F:transaminase activity"/>
    <property type="evidence" value="ECO:0007669"/>
    <property type="project" value="UniProtKB-KW"/>
</dbReference>
<dbReference type="CDD" id="cd07377">
    <property type="entry name" value="WHTH_GntR"/>
    <property type="match status" value="1"/>
</dbReference>
<keyword evidence="6" id="KW-0238">DNA-binding</keyword>
<dbReference type="InterPro" id="IPR036390">
    <property type="entry name" value="WH_DNA-bd_sf"/>
</dbReference>
<protein>
    <submittedName>
        <fullName evidence="9">Putative HTH-type transcriptional regulator YdeL</fullName>
    </submittedName>
</protein>
<dbReference type="GO" id="GO:0003700">
    <property type="term" value="F:DNA-binding transcription factor activity"/>
    <property type="evidence" value="ECO:0007669"/>
    <property type="project" value="InterPro"/>
</dbReference>
<dbReference type="SMART" id="SM00345">
    <property type="entry name" value="HTH_GNTR"/>
    <property type="match status" value="1"/>
</dbReference>
<dbReference type="Gene3D" id="3.40.640.10">
    <property type="entry name" value="Type I PLP-dependent aspartate aminotransferase-like (Major domain)"/>
    <property type="match status" value="1"/>
</dbReference>
<dbReference type="PRINTS" id="PR00035">
    <property type="entry name" value="HTHGNTR"/>
</dbReference>
<accession>A0A090IWI6</accession>
<dbReference type="InterPro" id="IPR015421">
    <property type="entry name" value="PyrdxlP-dep_Trfase_major"/>
</dbReference>
<keyword evidence="3" id="KW-0032">Aminotransferase</keyword>
<dbReference type="Pfam" id="PF00392">
    <property type="entry name" value="GntR"/>
    <property type="match status" value="1"/>
</dbReference>